<dbReference type="PANTHER" id="PTHR24223">
    <property type="entry name" value="ATP-BINDING CASSETTE SUB-FAMILY C"/>
    <property type="match status" value="1"/>
</dbReference>
<dbReference type="InterPro" id="IPR044726">
    <property type="entry name" value="ABCC_6TM_D2"/>
</dbReference>
<feature type="transmembrane region" description="Helical" evidence="11">
    <location>
        <begin position="996"/>
        <end position="1017"/>
    </location>
</feature>
<evidence type="ECO:0000256" key="7">
    <source>
        <dbReference type="ARBA" id="ARBA00022989"/>
    </source>
</evidence>
<evidence type="ECO:0000259" key="13">
    <source>
        <dbReference type="PROSITE" id="PS50929"/>
    </source>
</evidence>
<reference evidence="14 15" key="1">
    <citation type="submission" date="2019-03" db="EMBL/GenBank/DDBJ databases">
        <title>Single cell metagenomics reveals metabolic interactions within the superorganism composed of flagellate Streblomastix strix and complex community of Bacteroidetes bacteria on its surface.</title>
        <authorList>
            <person name="Treitli S.C."/>
            <person name="Kolisko M."/>
            <person name="Husnik F."/>
            <person name="Keeling P."/>
            <person name="Hampl V."/>
        </authorList>
    </citation>
    <scope>NUCLEOTIDE SEQUENCE [LARGE SCALE GENOMIC DNA]</scope>
    <source>
        <strain evidence="14">ST1C</strain>
    </source>
</reference>
<comment type="subcellular location">
    <subcellularLocation>
        <location evidence="1">Membrane</location>
        <topology evidence="1">Multi-pass membrane protein</topology>
    </subcellularLocation>
</comment>
<dbReference type="OrthoDB" id="6500128at2759"/>
<dbReference type="Pfam" id="PF00664">
    <property type="entry name" value="ABC_membrane"/>
    <property type="match status" value="2"/>
</dbReference>
<dbReference type="InterPro" id="IPR050173">
    <property type="entry name" value="ABC_transporter_C-like"/>
</dbReference>
<feature type="transmembrane region" description="Helical" evidence="11">
    <location>
        <begin position="301"/>
        <end position="326"/>
    </location>
</feature>
<evidence type="ECO:0000256" key="1">
    <source>
        <dbReference type="ARBA" id="ARBA00004141"/>
    </source>
</evidence>
<feature type="transmembrane region" description="Helical" evidence="11">
    <location>
        <begin position="51"/>
        <end position="74"/>
    </location>
</feature>
<gene>
    <name evidence="14" type="ORF">EZS28_005031</name>
</gene>
<evidence type="ECO:0000313" key="15">
    <source>
        <dbReference type="Proteomes" id="UP000324800"/>
    </source>
</evidence>
<feature type="transmembrane region" description="Helical" evidence="11">
    <location>
        <begin position="101"/>
        <end position="119"/>
    </location>
</feature>
<evidence type="ECO:0000259" key="12">
    <source>
        <dbReference type="PROSITE" id="PS50893"/>
    </source>
</evidence>
<keyword evidence="3 11" id="KW-0812">Transmembrane</keyword>
<organism evidence="14 15">
    <name type="scientific">Streblomastix strix</name>
    <dbReference type="NCBI Taxonomy" id="222440"/>
    <lineage>
        <taxon>Eukaryota</taxon>
        <taxon>Metamonada</taxon>
        <taxon>Preaxostyla</taxon>
        <taxon>Oxymonadida</taxon>
        <taxon>Streblomastigidae</taxon>
        <taxon>Streblomastix</taxon>
    </lineage>
</organism>
<dbReference type="Pfam" id="PF00005">
    <property type="entry name" value="ABC_tran"/>
    <property type="match status" value="3"/>
</dbReference>
<dbReference type="SUPFAM" id="SSF90123">
    <property type="entry name" value="ABC transporter transmembrane region"/>
    <property type="match status" value="2"/>
</dbReference>
<dbReference type="FunFam" id="3.40.50.300:FF:000997">
    <property type="entry name" value="Multidrug resistance-associated protein 1"/>
    <property type="match status" value="1"/>
</dbReference>
<proteinExistence type="predicted"/>
<feature type="compositionally biased region" description="Basic and acidic residues" evidence="10">
    <location>
        <begin position="374"/>
        <end position="388"/>
    </location>
</feature>
<feature type="domain" description="ABC transporter" evidence="12">
    <location>
        <begin position="1087"/>
        <end position="1346"/>
    </location>
</feature>
<protein>
    <submittedName>
        <fullName evidence="14">ABC transporter: Multidrug resistance-associated protein, ATP binding protein</fullName>
    </submittedName>
</protein>
<feature type="domain" description="ABC transmembrane type-1" evidence="13">
    <location>
        <begin position="62"/>
        <end position="330"/>
    </location>
</feature>
<feature type="transmembrane region" description="Helical" evidence="11">
    <location>
        <begin position="198"/>
        <end position="218"/>
    </location>
</feature>
<keyword evidence="8 11" id="KW-0472">Membrane</keyword>
<feature type="compositionally biased region" description="Polar residues" evidence="10">
    <location>
        <begin position="350"/>
        <end position="361"/>
    </location>
</feature>
<dbReference type="PROSITE" id="PS00211">
    <property type="entry name" value="ABC_TRANSPORTER_1"/>
    <property type="match status" value="2"/>
</dbReference>
<feature type="transmembrane region" description="Helical" evidence="11">
    <location>
        <begin position="773"/>
        <end position="794"/>
    </location>
</feature>
<dbReference type="GO" id="GO:0005524">
    <property type="term" value="F:ATP binding"/>
    <property type="evidence" value="ECO:0007669"/>
    <property type="project" value="UniProtKB-KW"/>
</dbReference>
<name>A0A5J4WXB7_9EUKA</name>
<feature type="transmembrane region" description="Helical" evidence="11">
    <location>
        <begin position="253"/>
        <end position="274"/>
    </location>
</feature>
<keyword evidence="2" id="KW-0813">Transport</keyword>
<dbReference type="CDD" id="cd18580">
    <property type="entry name" value="ABC_6TM_ABCC_D2"/>
    <property type="match status" value="1"/>
</dbReference>
<dbReference type="InterPro" id="IPR027417">
    <property type="entry name" value="P-loop_NTPase"/>
</dbReference>
<feature type="coiled-coil region" evidence="9">
    <location>
        <begin position="712"/>
        <end position="750"/>
    </location>
</feature>
<dbReference type="Gene3D" id="3.40.50.300">
    <property type="entry name" value="P-loop containing nucleotide triphosphate hydrolases"/>
    <property type="match status" value="2"/>
</dbReference>
<dbReference type="FunFam" id="3.40.50.300:FF:000604">
    <property type="entry name" value="ABC transporter B family member 28"/>
    <property type="match status" value="1"/>
</dbReference>
<dbReference type="InterPro" id="IPR036640">
    <property type="entry name" value="ABC1_TM_sf"/>
</dbReference>
<keyword evidence="6" id="KW-0067">ATP-binding</keyword>
<accession>A0A5J4WXB7</accession>
<evidence type="ECO:0000256" key="8">
    <source>
        <dbReference type="ARBA" id="ARBA00023136"/>
    </source>
</evidence>
<dbReference type="InterPro" id="IPR003593">
    <property type="entry name" value="AAA+_ATPase"/>
</dbReference>
<keyword evidence="9" id="KW-0175">Coiled coil</keyword>
<dbReference type="EMBL" id="SNRW01000753">
    <property type="protein sequence ID" value="KAA6399443.1"/>
    <property type="molecule type" value="Genomic_DNA"/>
</dbReference>
<evidence type="ECO:0000313" key="14">
    <source>
        <dbReference type="EMBL" id="KAA6399443.1"/>
    </source>
</evidence>
<dbReference type="PROSITE" id="PS50929">
    <property type="entry name" value="ABC_TM1F"/>
    <property type="match status" value="2"/>
</dbReference>
<evidence type="ECO:0000256" key="10">
    <source>
        <dbReference type="SAM" id="MobiDB-lite"/>
    </source>
</evidence>
<evidence type="ECO:0000256" key="4">
    <source>
        <dbReference type="ARBA" id="ARBA00022737"/>
    </source>
</evidence>
<evidence type="ECO:0000256" key="3">
    <source>
        <dbReference type="ARBA" id="ARBA00022692"/>
    </source>
</evidence>
<dbReference type="Proteomes" id="UP000324800">
    <property type="component" value="Unassembled WGS sequence"/>
</dbReference>
<comment type="caution">
    <text evidence="14">The sequence shown here is derived from an EMBL/GenBank/DDBJ whole genome shotgun (WGS) entry which is preliminary data.</text>
</comment>
<evidence type="ECO:0000256" key="11">
    <source>
        <dbReference type="SAM" id="Phobius"/>
    </source>
</evidence>
<dbReference type="PROSITE" id="PS50893">
    <property type="entry name" value="ABC_TRANSPORTER_2"/>
    <property type="match status" value="2"/>
</dbReference>
<sequence length="1349" mass="151499">MSDRCRTTTNHIEQNWKKEYIIFQKQVEDQQETNSESDDKLRLKRPSLLKVLLSGLGGFKLLLAVLTLIPSIGFEICQPSLMKLIMKEVLIKATIPEIAKFPYTAAIILIFCPLLRIFFDTLANRFLIHFSSDVRSALAGLIYKKSLNLNISTQSNVDSGRLISLISADINQMGFMIPLIFQAFLIPIQIFVPFGFVCYYWGVCSLIFFGIIIIVIPITNETLLGIRTVKLSGLEKIFSEHIEVARGKQLKDIFFFTFWLQMMMSILHLTPSLVNSSTVATYIFSKNIPQSMFAVEVQPTIGFLVMETMPFSLLAFYMQAIGVVMASQQRVRDFLILPELKNVDQKKPTNPENAVEVTNASFGWGSPPEIPISDAEKQEMKKEQEKRKQQMIKQGKQDVKNPVVQNELENRILNSVSSTEQIKINSQPLSTPSQSPGSSPSPSVYSENDSDGKKKKIQSKTLKNITFSLPKGSLTMVIGAVGSGKSSLGSVLIGDIELMNNDEDEQKNLKDNNEENQKDQQIEDVKGEVRIDGSIAYCPQIAWINNNSVRGNITFGSDYNEEKYNDVVRVCALEPDFQIFAAGDQTAIGEKGVNLSGGQKARIQLARAVYSDRDIYILDDPLSAVDAHVGKILFEKCIEGQLKDKTRILMTNQLQYIDQADNVILLRDKKIFAQGTTEELKKKGISFEEFIVKGEKKNQKKAKIQQQGLQDEKLIKKELNVYEEEKDENKQNQKENEENAAKQIITEEEQDTGAVKWSSYMDYVFTLTNKRTLIIFMFIIVVVEVIVAYESWWIGVVGTETLYSKISYYWKIGIYALLGAVILIFSIIRTTVLSFANKRSCKIIHSNLLKSVLKCPNSFFDTTPLGRIINRFSGDMGMCDQTLLTNFIWVISLWLGIVGQLIIIAVDTPWFLIIGIPSLVVFYIMMVLYRRAARNIMRLIAIAQSPVLSHFGETVTGAGLSTIRAYQLENQWIQKFEEFVDKWSIRFIISEEGIKFASLYTSVISSAFMAGVVLIGWSQMSASHLGVAITSAVQFASIGLTILKQNVMLESKMTSFDRIRFYSSKLPQEKSQFEINPDMNWPEAGKVQYDNVTFRYRSGLPYVLRNVSFNLQEGEKIGVCGRTGAGKSSLLFALFRLIELDPKLQPTMIDVTTGFPIEIDPNEEPNKGRVLIDGIDISKVDLSRLRSSIAIIPQDPALFTGTLRYNLDLAGKCNDDRIWEVLSMIEMQEAVANLPLALDAQVAEGGSNFSAGQRQLICFGRAILNSCRIVVMDEATASVDAETDSKIQKTIREQFVDKTVIVIAHRLHTIMNSDRIMVIADGKVAEIDTPDKLIADSDSAFNSLVKSLG</sequence>
<feature type="transmembrane region" description="Helical" evidence="11">
    <location>
        <begin position="910"/>
        <end position="929"/>
    </location>
</feature>
<keyword evidence="4" id="KW-0677">Repeat</keyword>
<feature type="domain" description="ABC transporter" evidence="12">
    <location>
        <begin position="444"/>
        <end position="693"/>
    </location>
</feature>
<dbReference type="InterPro" id="IPR017871">
    <property type="entry name" value="ABC_transporter-like_CS"/>
</dbReference>
<evidence type="ECO:0000256" key="9">
    <source>
        <dbReference type="SAM" id="Coils"/>
    </source>
</evidence>
<feature type="transmembrane region" description="Helical" evidence="11">
    <location>
        <begin position="883"/>
        <end position="904"/>
    </location>
</feature>
<dbReference type="SMART" id="SM00382">
    <property type="entry name" value="AAA"/>
    <property type="match status" value="2"/>
</dbReference>
<keyword evidence="5" id="KW-0547">Nucleotide-binding</keyword>
<dbReference type="FunFam" id="1.20.1560.10:FF:000013">
    <property type="entry name" value="ABC transporter C family member 2"/>
    <property type="match status" value="1"/>
</dbReference>
<dbReference type="Gene3D" id="1.20.1560.10">
    <property type="entry name" value="ABC transporter type 1, transmembrane domain"/>
    <property type="match status" value="2"/>
</dbReference>
<feature type="domain" description="ABC transmembrane type-1" evidence="13">
    <location>
        <begin position="773"/>
        <end position="1037"/>
    </location>
</feature>
<evidence type="ECO:0000256" key="5">
    <source>
        <dbReference type="ARBA" id="ARBA00022741"/>
    </source>
</evidence>
<dbReference type="SUPFAM" id="SSF52540">
    <property type="entry name" value="P-loop containing nucleoside triphosphate hydrolases"/>
    <property type="match status" value="2"/>
</dbReference>
<dbReference type="CDD" id="cd03250">
    <property type="entry name" value="ABCC_MRP_domain1"/>
    <property type="match status" value="1"/>
</dbReference>
<dbReference type="GO" id="GO:0016887">
    <property type="term" value="F:ATP hydrolysis activity"/>
    <property type="evidence" value="ECO:0007669"/>
    <property type="project" value="InterPro"/>
</dbReference>
<feature type="transmembrane region" description="Helical" evidence="11">
    <location>
        <begin position="814"/>
        <end position="836"/>
    </location>
</feature>
<keyword evidence="7 11" id="KW-1133">Transmembrane helix</keyword>
<feature type="transmembrane region" description="Helical" evidence="11">
    <location>
        <begin position="173"/>
        <end position="192"/>
    </location>
</feature>
<dbReference type="GO" id="GO:0016020">
    <property type="term" value="C:membrane"/>
    <property type="evidence" value="ECO:0007669"/>
    <property type="project" value="UniProtKB-SubCell"/>
</dbReference>
<evidence type="ECO:0000256" key="6">
    <source>
        <dbReference type="ARBA" id="ARBA00022840"/>
    </source>
</evidence>
<feature type="region of interest" description="Disordered" evidence="10">
    <location>
        <begin position="419"/>
        <end position="457"/>
    </location>
</feature>
<evidence type="ECO:0000256" key="2">
    <source>
        <dbReference type="ARBA" id="ARBA00022448"/>
    </source>
</evidence>
<dbReference type="GO" id="GO:0005737">
    <property type="term" value="C:cytoplasm"/>
    <property type="evidence" value="ECO:0007669"/>
    <property type="project" value="UniProtKB-ARBA"/>
</dbReference>
<dbReference type="CDD" id="cd03244">
    <property type="entry name" value="ABCC_MRP_domain2"/>
    <property type="match status" value="1"/>
</dbReference>
<dbReference type="GO" id="GO:0140359">
    <property type="term" value="F:ABC-type transporter activity"/>
    <property type="evidence" value="ECO:0007669"/>
    <property type="project" value="InterPro"/>
</dbReference>
<dbReference type="InterPro" id="IPR003439">
    <property type="entry name" value="ABC_transporter-like_ATP-bd"/>
</dbReference>
<dbReference type="InterPro" id="IPR011527">
    <property type="entry name" value="ABC1_TM_dom"/>
</dbReference>
<feature type="compositionally biased region" description="Low complexity" evidence="10">
    <location>
        <begin position="426"/>
        <end position="447"/>
    </location>
</feature>
<feature type="region of interest" description="Disordered" evidence="10">
    <location>
        <begin position="345"/>
        <end position="405"/>
    </location>
</feature>